<dbReference type="EMBL" id="ANAH02000064">
    <property type="protein sequence ID" value="EPX57310.1"/>
    <property type="molecule type" value="Genomic_DNA"/>
</dbReference>
<evidence type="ECO:0000313" key="2">
    <source>
        <dbReference type="EMBL" id="EPX57310.1"/>
    </source>
</evidence>
<gene>
    <name evidence="2" type="ORF">D187_007064</name>
</gene>
<keyword evidence="1" id="KW-0812">Transmembrane</keyword>
<comment type="caution">
    <text evidence="2">The sequence shown here is derived from an EMBL/GenBank/DDBJ whole genome shotgun (WGS) entry which is preliminary data.</text>
</comment>
<proteinExistence type="predicted"/>
<keyword evidence="1" id="KW-1133">Transmembrane helix</keyword>
<dbReference type="Proteomes" id="UP000011682">
    <property type="component" value="Unassembled WGS sequence"/>
</dbReference>
<accession>S9NYK8</accession>
<dbReference type="AlphaFoldDB" id="S9NYK8"/>
<sequence>MEVFALSVGGFTGSGQFALLALAKEGVAPLLINLAIFSASSEIAAAPGPALLGLGILGVLTLALRTVPILVTLIASTAAFLLLFTALNR</sequence>
<keyword evidence="3" id="KW-1185">Reference proteome</keyword>
<feature type="transmembrane region" description="Helical" evidence="1">
    <location>
        <begin position="39"/>
        <end position="60"/>
    </location>
</feature>
<evidence type="ECO:0000313" key="3">
    <source>
        <dbReference type="Proteomes" id="UP000011682"/>
    </source>
</evidence>
<feature type="transmembrane region" description="Helical" evidence="1">
    <location>
        <begin position="67"/>
        <end position="87"/>
    </location>
</feature>
<name>S9NYK8_CYSF2</name>
<reference evidence="2" key="1">
    <citation type="submission" date="2013-05" db="EMBL/GenBank/DDBJ databases">
        <title>Genome assembly of Cystobacter fuscus DSM 2262.</title>
        <authorList>
            <person name="Sharma G."/>
            <person name="Khatri I."/>
            <person name="Kaur C."/>
            <person name="Mayilraj S."/>
            <person name="Subramanian S."/>
        </authorList>
    </citation>
    <scope>NUCLEOTIDE SEQUENCE [LARGE SCALE GENOMIC DNA]</scope>
    <source>
        <strain evidence="2">DSM 2262</strain>
    </source>
</reference>
<evidence type="ECO:0000256" key="1">
    <source>
        <dbReference type="SAM" id="Phobius"/>
    </source>
</evidence>
<keyword evidence="1" id="KW-0472">Membrane</keyword>
<protein>
    <submittedName>
        <fullName evidence="2">Uncharacterized protein</fullName>
    </submittedName>
</protein>
<organism evidence="2 3">
    <name type="scientific">Cystobacter fuscus (strain ATCC 25194 / DSM 2262 / NBRC 100088 / M29)</name>
    <dbReference type="NCBI Taxonomy" id="1242864"/>
    <lineage>
        <taxon>Bacteria</taxon>
        <taxon>Pseudomonadati</taxon>
        <taxon>Myxococcota</taxon>
        <taxon>Myxococcia</taxon>
        <taxon>Myxococcales</taxon>
        <taxon>Cystobacterineae</taxon>
        <taxon>Archangiaceae</taxon>
        <taxon>Cystobacter</taxon>
    </lineage>
</organism>